<accession>C0CSS5</accession>
<protein>
    <submittedName>
        <fullName evidence="1">Uncharacterized protein</fullName>
    </submittedName>
</protein>
<dbReference type="AlphaFoldDB" id="C0CSS5"/>
<evidence type="ECO:0000313" key="1">
    <source>
        <dbReference type="EMBL" id="EEG57801.1"/>
    </source>
</evidence>
<sequence length="64" mass="7559">MCSIFLLCLADFLCNPYRSAGNRRNRKCSYVNLSRVFPYLQPFRQRKKWYTGCLNGSICFKNVP</sequence>
<dbReference type="HOGENOM" id="CLU_2859650_0_0_9"/>
<name>C0CSS5_9FIRM</name>
<reference evidence="1 2" key="1">
    <citation type="submission" date="2009-02" db="EMBL/GenBank/DDBJ databases">
        <title>Draft genome sequence of Clostridium asparagiforme (DSM 15981).</title>
        <authorList>
            <person name="Sudarsanam P."/>
            <person name="Ley R."/>
            <person name="Guruge J."/>
            <person name="Turnbaugh P.J."/>
            <person name="Mahowald M."/>
            <person name="Liep D."/>
            <person name="Gordon J."/>
        </authorList>
    </citation>
    <scope>NUCLEOTIDE SEQUENCE [LARGE SCALE GENOMIC DNA]</scope>
    <source>
        <strain evidence="1 2">DSM 15981</strain>
    </source>
</reference>
<gene>
    <name evidence="1" type="ORF">CLOSTASPAR_00019</name>
</gene>
<organism evidence="1 2">
    <name type="scientific">[Clostridium] asparagiforme DSM 15981</name>
    <dbReference type="NCBI Taxonomy" id="518636"/>
    <lineage>
        <taxon>Bacteria</taxon>
        <taxon>Bacillati</taxon>
        <taxon>Bacillota</taxon>
        <taxon>Clostridia</taxon>
        <taxon>Lachnospirales</taxon>
        <taxon>Lachnospiraceae</taxon>
        <taxon>Enterocloster</taxon>
    </lineage>
</organism>
<comment type="caution">
    <text evidence="1">The sequence shown here is derived from an EMBL/GenBank/DDBJ whole genome shotgun (WGS) entry which is preliminary data.</text>
</comment>
<dbReference type="Proteomes" id="UP000004756">
    <property type="component" value="Unassembled WGS sequence"/>
</dbReference>
<dbReference type="EMBL" id="ACCJ01000005">
    <property type="protein sequence ID" value="EEG57801.1"/>
    <property type="molecule type" value="Genomic_DNA"/>
</dbReference>
<proteinExistence type="predicted"/>
<evidence type="ECO:0000313" key="2">
    <source>
        <dbReference type="Proteomes" id="UP000004756"/>
    </source>
</evidence>
<keyword evidence="2" id="KW-1185">Reference proteome</keyword>